<dbReference type="Gene3D" id="3.40.1190.20">
    <property type="match status" value="1"/>
</dbReference>
<dbReference type="PANTHER" id="PTHR20858:SF17">
    <property type="entry name" value="HYDROXYMETHYLPYRIMIDINE_PHOSPHOMETHYLPYRIMIDINE KINASE THI20-RELATED"/>
    <property type="match status" value="1"/>
</dbReference>
<keyword evidence="4" id="KW-0418">Kinase</keyword>
<dbReference type="Pfam" id="PF08543">
    <property type="entry name" value="Phos_pyr_kin"/>
    <property type="match status" value="1"/>
</dbReference>
<dbReference type="RefSeq" id="WP_302110014.1">
    <property type="nucleotide sequence ID" value="NZ_JAUKTR010000003.1"/>
</dbReference>
<proteinExistence type="predicted"/>
<evidence type="ECO:0000256" key="2">
    <source>
        <dbReference type="ARBA" id="ARBA00012135"/>
    </source>
</evidence>
<dbReference type="EC" id="2.7.1.49" evidence="2"/>
<dbReference type="PANTHER" id="PTHR20858">
    <property type="entry name" value="PHOSPHOMETHYLPYRIMIDINE KINASE"/>
    <property type="match status" value="1"/>
</dbReference>
<comment type="caution">
    <text evidence="4">The sequence shown here is derived from an EMBL/GenBank/DDBJ whole genome shotgun (WGS) entry which is preliminary data.</text>
</comment>
<dbReference type="InterPro" id="IPR029056">
    <property type="entry name" value="Ribokinase-like"/>
</dbReference>
<organism evidence="4 5">
    <name type="scientific">Peiella sedimenti</name>
    <dbReference type="NCBI Taxonomy" id="3061083"/>
    <lineage>
        <taxon>Bacteria</taxon>
        <taxon>Pseudomonadati</taxon>
        <taxon>Pseudomonadota</taxon>
        <taxon>Alphaproteobacteria</taxon>
        <taxon>Caulobacterales</taxon>
        <taxon>Caulobacteraceae</taxon>
        <taxon>Peiella</taxon>
    </lineage>
</organism>
<feature type="domain" description="Pyridoxamine kinase/Phosphomethylpyrimidine kinase" evidence="3">
    <location>
        <begin position="15"/>
        <end position="259"/>
    </location>
</feature>
<keyword evidence="4" id="KW-0808">Transferase</keyword>
<dbReference type="EMBL" id="JAUKTR010000003">
    <property type="protein sequence ID" value="MDO1559585.1"/>
    <property type="molecule type" value="Genomic_DNA"/>
</dbReference>
<evidence type="ECO:0000313" key="5">
    <source>
        <dbReference type="Proteomes" id="UP001169063"/>
    </source>
</evidence>
<dbReference type="InterPro" id="IPR013749">
    <property type="entry name" value="PM/HMP-P_kinase-1"/>
</dbReference>
<reference evidence="4" key="1">
    <citation type="submission" date="2023-07" db="EMBL/GenBank/DDBJ databases">
        <title>Brevundimonas soil sp. nov., isolated from the soil of chemical plant.</title>
        <authorList>
            <person name="Wu N."/>
        </authorList>
    </citation>
    <scope>NUCLEOTIDE SEQUENCE</scope>
    <source>
        <strain evidence="4">XZ-24</strain>
    </source>
</reference>
<dbReference type="CDD" id="cd01169">
    <property type="entry name" value="HMPP_kinase"/>
    <property type="match status" value="1"/>
</dbReference>
<evidence type="ECO:0000259" key="3">
    <source>
        <dbReference type="Pfam" id="PF08543"/>
    </source>
</evidence>
<sequence>MSPHLGRVLIIAGSDSGGGAGIQADIKTVTALGGYAATAVTAITVQDTLGVHGVHPIPVETILAQGRVVLADIGADAIKTGMLGSVEVVEAAAALIDEAGGAPAVVDPVMVAKGGAPLLKDRAVEAVRRLMVPRAALLTPNAPEAEALTGHGVGDLDGQRRAGEALLRMGAGAVLMKGGHVPGPTVVDLLLTPQGETVLEGARIDTRSTHGTGCTLASACAAGLAQGLTLEAAVARAWAYVAEAIRRAPGLGKGHGPLDHAWPMRR</sequence>
<accession>A0ABT8SLZ2</accession>
<gene>
    <name evidence="4" type="primary">thiD</name>
    <name evidence="4" type="ORF">Q0812_09115</name>
</gene>
<evidence type="ECO:0000313" key="4">
    <source>
        <dbReference type="EMBL" id="MDO1559585.1"/>
    </source>
</evidence>
<dbReference type="NCBIfam" id="TIGR00097">
    <property type="entry name" value="HMP-P_kinase"/>
    <property type="match status" value="1"/>
</dbReference>
<keyword evidence="5" id="KW-1185">Reference proteome</keyword>
<evidence type="ECO:0000256" key="1">
    <source>
        <dbReference type="ARBA" id="ARBA00004948"/>
    </source>
</evidence>
<dbReference type="InterPro" id="IPR004399">
    <property type="entry name" value="HMP/HMP-P_kinase_dom"/>
</dbReference>
<name>A0ABT8SLZ2_9CAUL</name>
<dbReference type="SUPFAM" id="SSF53613">
    <property type="entry name" value="Ribokinase-like"/>
    <property type="match status" value="1"/>
</dbReference>
<protein>
    <recommendedName>
        <fullName evidence="2">hydroxymethylpyrimidine kinase</fullName>
        <ecNumber evidence="2">2.7.1.49</ecNumber>
    </recommendedName>
</protein>
<dbReference type="GO" id="GO:0008972">
    <property type="term" value="F:phosphomethylpyrimidine kinase activity"/>
    <property type="evidence" value="ECO:0007669"/>
    <property type="project" value="UniProtKB-EC"/>
</dbReference>
<comment type="pathway">
    <text evidence="1">Cofactor biosynthesis; thiamine diphosphate biosynthesis.</text>
</comment>
<dbReference type="Proteomes" id="UP001169063">
    <property type="component" value="Unassembled WGS sequence"/>
</dbReference>
<dbReference type="GO" id="GO:0008902">
    <property type="term" value="F:hydroxymethylpyrimidine kinase activity"/>
    <property type="evidence" value="ECO:0007669"/>
    <property type="project" value="UniProtKB-EC"/>
</dbReference>